<evidence type="ECO:0000256" key="3">
    <source>
        <dbReference type="ARBA" id="ARBA00022723"/>
    </source>
</evidence>
<dbReference type="GO" id="GO:0008841">
    <property type="term" value="F:dihydrofolate synthase activity"/>
    <property type="evidence" value="ECO:0007669"/>
    <property type="project" value="TreeGrafter"/>
</dbReference>
<sequence>MKVQYGIVEVGMGGATDATNAMKHKSVTVISKIDLDHQGYLGNTIEEIAKVKAGIMRPNVPCVVDDSNPPNVMQVLMEQAEMVGTKISVSSKAEPLLADLDSERYSLETYERENLLCAALAFQLLFPKLELDVNKLLGSKPYLSGRKERVSVSALTGGTRKQPLLVEGAHNMLGVEALNTHVQAKVRQGREPVTWVMAMSASSTKPFAKMIETLVQPQDNFAFIEYARRPNDPPAVPAEIGRDVVKDVLFDQSQLYDGYPSIGSALQWACEKAGEGPIIVTGSLYMIGEMHQLEGVEAQWKTGTRRPGPSQLWYYTQLAQERALTPEETREFKQARRHWYLSPQRNAVFRSGADGSKPPPRVVPDRIRQEQRTAAGHKKQADECGSAISSIEKVLKGSQGVAAAELAQSIHVLKRRRDEHLRTYNQAMYKTRGHGVDPDRKLLTYDQVFGRSGKANQGQVVSLLHKHGLNEADIGLASTEASAPESAAPEAPQSCPDTTQGAHDKAPQPQPQPGAVPSDRLIERAMIKGRRKS</sequence>
<dbReference type="Gene3D" id="3.90.190.20">
    <property type="entry name" value="Mur ligase, C-terminal domain"/>
    <property type="match status" value="1"/>
</dbReference>
<dbReference type="Proteomes" id="UP000019374">
    <property type="component" value="Unassembled WGS sequence"/>
</dbReference>
<keyword evidence="6" id="KW-0460">Magnesium</keyword>
<evidence type="ECO:0000256" key="4">
    <source>
        <dbReference type="ARBA" id="ARBA00022741"/>
    </source>
</evidence>
<protein>
    <submittedName>
        <fullName evidence="8">Dihydrofolate synthetase Fol3</fullName>
    </submittedName>
</protein>
<dbReference type="PANTHER" id="PTHR11136:SF0">
    <property type="entry name" value="DIHYDROFOLATE SYNTHETASE-RELATED"/>
    <property type="match status" value="1"/>
</dbReference>
<feature type="compositionally biased region" description="Low complexity" evidence="7">
    <location>
        <begin position="479"/>
        <end position="492"/>
    </location>
</feature>
<keyword evidence="3" id="KW-0479">Metal-binding</keyword>
<proteinExistence type="inferred from homology"/>
<dbReference type="GO" id="GO:0004326">
    <property type="term" value="F:tetrahydrofolylpolyglutamate synthase activity"/>
    <property type="evidence" value="ECO:0007669"/>
    <property type="project" value="InterPro"/>
</dbReference>
<dbReference type="GO" id="GO:0005739">
    <property type="term" value="C:mitochondrion"/>
    <property type="evidence" value="ECO:0007669"/>
    <property type="project" value="TreeGrafter"/>
</dbReference>
<keyword evidence="4" id="KW-0547">Nucleotide-binding</keyword>
<evidence type="ECO:0000256" key="5">
    <source>
        <dbReference type="ARBA" id="ARBA00022840"/>
    </source>
</evidence>
<evidence type="ECO:0000256" key="2">
    <source>
        <dbReference type="ARBA" id="ARBA00022598"/>
    </source>
</evidence>
<evidence type="ECO:0000256" key="7">
    <source>
        <dbReference type="SAM" id="MobiDB-lite"/>
    </source>
</evidence>
<dbReference type="EMBL" id="KE660436">
    <property type="protein sequence ID" value="EQK97395.1"/>
    <property type="molecule type" value="Genomic_DNA"/>
</dbReference>
<dbReference type="InterPro" id="IPR036615">
    <property type="entry name" value="Mur_ligase_C_dom_sf"/>
</dbReference>
<dbReference type="GO" id="GO:0046872">
    <property type="term" value="F:metal ion binding"/>
    <property type="evidence" value="ECO:0007669"/>
    <property type="project" value="UniProtKB-KW"/>
</dbReference>
<keyword evidence="2" id="KW-0436">Ligase</keyword>
<evidence type="ECO:0000313" key="9">
    <source>
        <dbReference type="Proteomes" id="UP000019374"/>
    </source>
</evidence>
<dbReference type="PANTHER" id="PTHR11136">
    <property type="entry name" value="FOLYLPOLYGLUTAMATE SYNTHASE-RELATED"/>
    <property type="match status" value="1"/>
</dbReference>
<evidence type="ECO:0000313" key="8">
    <source>
        <dbReference type="EMBL" id="EQK97395.1"/>
    </source>
</evidence>
<dbReference type="SUPFAM" id="SSF53623">
    <property type="entry name" value="MurD-like peptide ligases, catalytic domain"/>
    <property type="match status" value="1"/>
</dbReference>
<dbReference type="OrthoDB" id="5212574at2759"/>
<dbReference type="Gene3D" id="3.40.1190.10">
    <property type="entry name" value="Mur-like, catalytic domain"/>
    <property type="match status" value="1"/>
</dbReference>
<comment type="similarity">
    <text evidence="1">Belongs to the folylpolyglutamate synthase family.</text>
</comment>
<dbReference type="InterPro" id="IPR036565">
    <property type="entry name" value="Mur-like_cat_sf"/>
</dbReference>
<dbReference type="UniPathway" id="UPA00850"/>
<dbReference type="InterPro" id="IPR001645">
    <property type="entry name" value="Folylpolyglutamate_synth"/>
</dbReference>
<dbReference type="GO" id="GO:0005524">
    <property type="term" value="F:ATP binding"/>
    <property type="evidence" value="ECO:0007669"/>
    <property type="project" value="UniProtKB-KW"/>
</dbReference>
<accession>T5A4R8</accession>
<dbReference type="AlphaFoldDB" id="T5A4R8"/>
<name>T5A4R8_OPHSC</name>
<dbReference type="GO" id="GO:0005829">
    <property type="term" value="C:cytosol"/>
    <property type="evidence" value="ECO:0007669"/>
    <property type="project" value="TreeGrafter"/>
</dbReference>
<organism evidence="8 9">
    <name type="scientific">Ophiocordyceps sinensis (strain Co18 / CGMCC 3.14243)</name>
    <name type="common">Yarsagumba caterpillar fungus</name>
    <name type="synonym">Hirsutella sinensis</name>
    <dbReference type="NCBI Taxonomy" id="911162"/>
    <lineage>
        <taxon>Eukaryota</taxon>
        <taxon>Fungi</taxon>
        <taxon>Dikarya</taxon>
        <taxon>Ascomycota</taxon>
        <taxon>Pezizomycotina</taxon>
        <taxon>Sordariomycetes</taxon>
        <taxon>Hypocreomycetidae</taxon>
        <taxon>Hypocreales</taxon>
        <taxon>Ophiocordycipitaceae</taxon>
        <taxon>Ophiocordyceps</taxon>
    </lineage>
</organism>
<feature type="region of interest" description="Disordered" evidence="7">
    <location>
        <begin position="479"/>
        <end position="533"/>
    </location>
</feature>
<evidence type="ECO:0000256" key="1">
    <source>
        <dbReference type="ARBA" id="ARBA00008276"/>
    </source>
</evidence>
<gene>
    <name evidence="8" type="ORF">OCS_06892</name>
</gene>
<dbReference type="SUPFAM" id="SSF53244">
    <property type="entry name" value="MurD-like peptide ligases, peptide-binding domain"/>
    <property type="match status" value="1"/>
</dbReference>
<dbReference type="HOGENOM" id="CLU_017455_0_0_1"/>
<evidence type="ECO:0000256" key="6">
    <source>
        <dbReference type="ARBA" id="ARBA00022842"/>
    </source>
</evidence>
<reference evidence="8 9" key="1">
    <citation type="journal article" date="2013" name="Chin. Sci. Bull.">
        <title>Genome survey uncovers the secrets of sex and lifestyle in caterpillar fungus.</title>
        <authorList>
            <person name="Hu X."/>
            <person name="Zhang Y."/>
            <person name="Xiao G."/>
            <person name="Zheng P."/>
            <person name="Xia Y."/>
            <person name="Zhang X."/>
            <person name="St Leger R.J."/>
            <person name="Liu X."/>
            <person name="Wang C."/>
        </authorList>
    </citation>
    <scope>NUCLEOTIDE SEQUENCE [LARGE SCALE GENOMIC DNA]</scope>
    <source>
        <strain evidence="9">Co18 / CGMCC 3.14243</strain>
        <tissue evidence="8">Fruit-body</tissue>
    </source>
</reference>
<dbReference type="eggNOG" id="KOG2525">
    <property type="taxonomic scope" value="Eukaryota"/>
</dbReference>
<keyword evidence="5" id="KW-0067">ATP-binding</keyword>